<dbReference type="RefSeq" id="WP_228227199.1">
    <property type="nucleotide sequence ID" value="NZ_JAJGNP010000008.1"/>
</dbReference>
<dbReference type="SUPFAM" id="SSF52833">
    <property type="entry name" value="Thioredoxin-like"/>
    <property type="match status" value="1"/>
</dbReference>
<comment type="similarity">
    <text evidence="1">Belongs to the GST superfamily. Zeta family.</text>
</comment>
<dbReference type="InterPro" id="IPR040079">
    <property type="entry name" value="Glutathione_S-Trfase"/>
</dbReference>
<accession>A0ABS8H4M5</accession>
<dbReference type="PANTHER" id="PTHR42673">
    <property type="entry name" value="MALEYLACETOACETATE ISOMERASE"/>
    <property type="match status" value="1"/>
</dbReference>
<dbReference type="NCBIfam" id="TIGR01262">
    <property type="entry name" value="maiA"/>
    <property type="match status" value="1"/>
</dbReference>
<dbReference type="InterPro" id="IPR004045">
    <property type="entry name" value="Glutathione_S-Trfase_N"/>
</dbReference>
<dbReference type="EC" id="5.2.1.2" evidence="4"/>
<dbReference type="SFLD" id="SFLDS00019">
    <property type="entry name" value="Glutathione_Transferase_(cytos"/>
    <property type="match status" value="1"/>
</dbReference>
<dbReference type="Proteomes" id="UP001198830">
    <property type="component" value="Unassembled WGS sequence"/>
</dbReference>
<dbReference type="PANTHER" id="PTHR42673:SF4">
    <property type="entry name" value="MALEYLACETOACETATE ISOMERASE"/>
    <property type="match status" value="1"/>
</dbReference>
<comment type="caution">
    <text evidence="4">The sequence shown here is derived from an EMBL/GenBank/DDBJ whole genome shotgun (WGS) entry which is preliminary data.</text>
</comment>
<organism evidence="4 5">
    <name type="scientific">Sphingobium soli</name>
    <dbReference type="NCBI Taxonomy" id="1591116"/>
    <lineage>
        <taxon>Bacteria</taxon>
        <taxon>Pseudomonadati</taxon>
        <taxon>Pseudomonadota</taxon>
        <taxon>Alphaproteobacteria</taxon>
        <taxon>Sphingomonadales</taxon>
        <taxon>Sphingomonadaceae</taxon>
        <taxon>Sphingobium</taxon>
    </lineage>
</organism>
<evidence type="ECO:0000259" key="2">
    <source>
        <dbReference type="PROSITE" id="PS50404"/>
    </source>
</evidence>
<feature type="domain" description="GST N-terminal" evidence="2">
    <location>
        <begin position="2"/>
        <end position="83"/>
    </location>
</feature>
<dbReference type="SUPFAM" id="SSF47616">
    <property type="entry name" value="GST C-terminal domain-like"/>
    <property type="match status" value="1"/>
</dbReference>
<dbReference type="CDD" id="cd03191">
    <property type="entry name" value="GST_C_Zeta"/>
    <property type="match status" value="1"/>
</dbReference>
<dbReference type="EMBL" id="JAJGNP010000008">
    <property type="protein sequence ID" value="MCC4233271.1"/>
    <property type="molecule type" value="Genomic_DNA"/>
</dbReference>
<dbReference type="InterPro" id="IPR010987">
    <property type="entry name" value="Glutathione-S-Trfase_C-like"/>
</dbReference>
<evidence type="ECO:0000313" key="5">
    <source>
        <dbReference type="Proteomes" id="UP001198830"/>
    </source>
</evidence>
<dbReference type="Gene3D" id="1.20.1050.10">
    <property type="match status" value="1"/>
</dbReference>
<feature type="domain" description="GST C-terminal" evidence="3">
    <location>
        <begin position="88"/>
        <end position="211"/>
    </location>
</feature>
<proteinExistence type="inferred from homology"/>
<dbReference type="PROSITE" id="PS50404">
    <property type="entry name" value="GST_NTER"/>
    <property type="match status" value="1"/>
</dbReference>
<dbReference type="GO" id="GO:0016034">
    <property type="term" value="F:maleylacetoacetate isomerase activity"/>
    <property type="evidence" value="ECO:0007669"/>
    <property type="project" value="UniProtKB-EC"/>
</dbReference>
<dbReference type="InterPro" id="IPR034333">
    <property type="entry name" value="GST_Zeta_N"/>
</dbReference>
<evidence type="ECO:0000313" key="4">
    <source>
        <dbReference type="EMBL" id="MCC4233271.1"/>
    </source>
</evidence>
<dbReference type="Gene3D" id="3.40.30.10">
    <property type="entry name" value="Glutaredoxin"/>
    <property type="match status" value="1"/>
</dbReference>
<keyword evidence="5" id="KW-1185">Reference proteome</keyword>
<dbReference type="CDD" id="cd03042">
    <property type="entry name" value="GST_N_Zeta"/>
    <property type="match status" value="1"/>
</dbReference>
<dbReference type="InterPro" id="IPR034330">
    <property type="entry name" value="GST_Zeta_C"/>
</dbReference>
<dbReference type="Pfam" id="PF13410">
    <property type="entry name" value="GST_C_2"/>
    <property type="match status" value="1"/>
</dbReference>
<dbReference type="InterPro" id="IPR036249">
    <property type="entry name" value="Thioredoxin-like_sf"/>
</dbReference>
<dbReference type="SFLD" id="SFLDG00358">
    <property type="entry name" value="Main_(cytGST)"/>
    <property type="match status" value="1"/>
</dbReference>
<sequence>MSDILLHGYYRSTASYRVRIALNLKALPYRQQSHHLRKGEQKDPAYRALNPQGMVPALEIDGAVLTQSLAICDYLDERQPDPPLLPSGPILRARVRAFAQIIACDIHPIQNLRILDRLRDAGLDQAAVTRWAATVIEDGLDACAAMIADQPGPYCFGAQVTLADLFLVPQLVNARHFGAQLRWPRLLEIERACLALPAFADAAPERQPDAE</sequence>
<gene>
    <name evidence="4" type="primary">maiA</name>
    <name evidence="4" type="ORF">LL253_11285</name>
</gene>
<protein>
    <submittedName>
        <fullName evidence="4">Maleylacetoacetate isomerase</fullName>
        <ecNumber evidence="4">5.2.1.2</ecNumber>
    </submittedName>
</protein>
<dbReference type="InterPro" id="IPR036282">
    <property type="entry name" value="Glutathione-S-Trfase_C_sf"/>
</dbReference>
<dbReference type="PROSITE" id="PS50405">
    <property type="entry name" value="GST_CTER"/>
    <property type="match status" value="1"/>
</dbReference>
<evidence type="ECO:0000256" key="1">
    <source>
        <dbReference type="ARBA" id="ARBA00010007"/>
    </source>
</evidence>
<evidence type="ECO:0000259" key="3">
    <source>
        <dbReference type="PROSITE" id="PS50405"/>
    </source>
</evidence>
<dbReference type="Pfam" id="PF13417">
    <property type="entry name" value="GST_N_3"/>
    <property type="match status" value="1"/>
</dbReference>
<reference evidence="4 5" key="1">
    <citation type="submission" date="2021-10" db="EMBL/GenBank/DDBJ databases">
        <title>The diversity and Nitrogen Metabolism of Culturable Nitrate-Utilizing Bacteria Within the Oxygen Minimum Zone of the Changjiang (Yangtze River)Estuary.</title>
        <authorList>
            <person name="Zhang D."/>
            <person name="Zheng J."/>
            <person name="Liu S."/>
            <person name="He W."/>
        </authorList>
    </citation>
    <scope>NUCLEOTIDE SEQUENCE [LARGE SCALE GENOMIC DNA]</scope>
    <source>
        <strain evidence="4 5">FXH275-2</strain>
    </source>
</reference>
<name>A0ABS8H4M5_9SPHN</name>
<dbReference type="InterPro" id="IPR005955">
    <property type="entry name" value="GST_Zeta"/>
</dbReference>
<keyword evidence="4" id="KW-0413">Isomerase</keyword>